<dbReference type="RefSeq" id="WP_394832610.1">
    <property type="nucleotide sequence ID" value="NZ_CP089929.1"/>
</dbReference>
<accession>A0ABZ2L0A1</accession>
<dbReference type="PROSITE" id="PS01124">
    <property type="entry name" value="HTH_ARAC_FAMILY_2"/>
    <property type="match status" value="1"/>
</dbReference>
<evidence type="ECO:0000313" key="6">
    <source>
        <dbReference type="Proteomes" id="UP001374803"/>
    </source>
</evidence>
<sequence>MSTPLRCTVYYGLRRFLLLAPTFILAPATPYRRLTPTLLLSCKGPFQLEVNDDAPRFVRAALIAPKVLRRRVIALDSDMVIFDLPMHSVVTTEPVRVLEFERFAPLLPALSEAFPGKLPAAEADRLFDAAVRLVDETPPEPHHDPRIEQALRLIDELPFDEVTVTELARRLGLSPSRFRHLFKDVTGHTISHYARWAAVWRACSLWSQGRRLTEIAHEVGFHDLAHLDHAFIEVFGLNPSTVIDPENVTLIRCT</sequence>
<dbReference type="Gene3D" id="1.10.10.60">
    <property type="entry name" value="Homeodomain-like"/>
    <property type="match status" value="1"/>
</dbReference>
<evidence type="ECO:0000256" key="1">
    <source>
        <dbReference type="ARBA" id="ARBA00023015"/>
    </source>
</evidence>
<keyword evidence="3" id="KW-0804">Transcription</keyword>
<keyword evidence="2" id="KW-0238">DNA-binding</keyword>
<evidence type="ECO:0000256" key="2">
    <source>
        <dbReference type="ARBA" id="ARBA00023125"/>
    </source>
</evidence>
<gene>
    <name evidence="5" type="ORF">LVJ94_39510</name>
</gene>
<feature type="domain" description="HTH araC/xylS-type" evidence="4">
    <location>
        <begin position="148"/>
        <end position="245"/>
    </location>
</feature>
<reference evidence="5" key="1">
    <citation type="submission" date="2021-12" db="EMBL/GenBank/DDBJ databases">
        <title>Discovery of the Pendulisporaceae a myxobacterial family with distinct sporulation behavior and unique specialized metabolism.</title>
        <authorList>
            <person name="Garcia R."/>
            <person name="Popoff A."/>
            <person name="Bader C.D."/>
            <person name="Loehr J."/>
            <person name="Walesch S."/>
            <person name="Walt C."/>
            <person name="Boldt J."/>
            <person name="Bunk B."/>
            <person name="Haeckl F.J.F.P.J."/>
            <person name="Gunesch A.P."/>
            <person name="Birkelbach J."/>
            <person name="Nuebel U."/>
            <person name="Pietschmann T."/>
            <person name="Bach T."/>
            <person name="Mueller R."/>
        </authorList>
    </citation>
    <scope>NUCLEOTIDE SEQUENCE</scope>
    <source>
        <strain evidence="5">MSr11367</strain>
    </source>
</reference>
<evidence type="ECO:0000259" key="4">
    <source>
        <dbReference type="PROSITE" id="PS01124"/>
    </source>
</evidence>
<dbReference type="Pfam" id="PF12833">
    <property type="entry name" value="HTH_18"/>
    <property type="match status" value="1"/>
</dbReference>
<dbReference type="InterPro" id="IPR018060">
    <property type="entry name" value="HTH_AraC"/>
</dbReference>
<dbReference type="SUPFAM" id="SSF46689">
    <property type="entry name" value="Homeodomain-like"/>
    <property type="match status" value="2"/>
</dbReference>
<dbReference type="InterPro" id="IPR050204">
    <property type="entry name" value="AraC_XylS_family_regulators"/>
</dbReference>
<keyword evidence="1" id="KW-0805">Transcription regulation</keyword>
<dbReference type="PANTHER" id="PTHR46796">
    <property type="entry name" value="HTH-TYPE TRANSCRIPTIONAL ACTIVATOR RHAS-RELATED"/>
    <property type="match status" value="1"/>
</dbReference>
<keyword evidence="6" id="KW-1185">Reference proteome</keyword>
<protein>
    <submittedName>
        <fullName evidence="5">AraC family transcriptional regulator</fullName>
    </submittedName>
</protein>
<dbReference type="PANTHER" id="PTHR46796:SF6">
    <property type="entry name" value="ARAC SUBFAMILY"/>
    <property type="match status" value="1"/>
</dbReference>
<dbReference type="InterPro" id="IPR009057">
    <property type="entry name" value="Homeodomain-like_sf"/>
</dbReference>
<dbReference type="EMBL" id="CP089983">
    <property type="protein sequence ID" value="WXB02984.1"/>
    <property type="molecule type" value="Genomic_DNA"/>
</dbReference>
<organism evidence="5 6">
    <name type="scientific">Pendulispora rubella</name>
    <dbReference type="NCBI Taxonomy" id="2741070"/>
    <lineage>
        <taxon>Bacteria</taxon>
        <taxon>Pseudomonadati</taxon>
        <taxon>Myxococcota</taxon>
        <taxon>Myxococcia</taxon>
        <taxon>Myxococcales</taxon>
        <taxon>Sorangiineae</taxon>
        <taxon>Pendulisporaceae</taxon>
        <taxon>Pendulispora</taxon>
    </lineage>
</organism>
<dbReference type="Proteomes" id="UP001374803">
    <property type="component" value="Chromosome"/>
</dbReference>
<name>A0ABZ2L0A1_9BACT</name>
<evidence type="ECO:0000313" key="5">
    <source>
        <dbReference type="EMBL" id="WXB02984.1"/>
    </source>
</evidence>
<proteinExistence type="predicted"/>
<evidence type="ECO:0000256" key="3">
    <source>
        <dbReference type="ARBA" id="ARBA00023163"/>
    </source>
</evidence>
<dbReference type="SMART" id="SM00342">
    <property type="entry name" value="HTH_ARAC"/>
    <property type="match status" value="1"/>
</dbReference>